<proteinExistence type="predicted"/>
<protein>
    <submittedName>
        <fullName evidence="1">Uncharacterized protein</fullName>
    </submittedName>
</protein>
<evidence type="ECO:0000313" key="1">
    <source>
        <dbReference type="EMBL" id="KTQ95903.1"/>
    </source>
</evidence>
<name>A0A175RB96_9HYPH</name>
<dbReference type="OrthoDB" id="1094230at2"/>
<dbReference type="RefSeq" id="WP_058599760.1">
    <property type="nucleotide sequence ID" value="NZ_LDPZ01000019.1"/>
</dbReference>
<gene>
    <name evidence="1" type="ORF">NS226_09495</name>
    <name evidence="2" type="ORF">NS365_08030</name>
</gene>
<sequence length="68" mass="7262">MVEGTSIHTVDRITKPMLVFQAANDVRRKLAGSDHIVDATQARGIPACAPLRFNAGSSFKLASPKRAA</sequence>
<evidence type="ECO:0000313" key="3">
    <source>
        <dbReference type="Proteomes" id="UP000078272"/>
    </source>
</evidence>
<comment type="caution">
    <text evidence="1">The sequence shown here is derived from an EMBL/GenBank/DDBJ whole genome shotgun (WGS) entry which is preliminary data.</text>
</comment>
<dbReference type="EMBL" id="LDQA01000019">
    <property type="protein sequence ID" value="KTR06352.1"/>
    <property type="molecule type" value="Genomic_DNA"/>
</dbReference>
<keyword evidence="4" id="KW-1185">Reference proteome</keyword>
<evidence type="ECO:0000313" key="4">
    <source>
        <dbReference type="Proteomes" id="UP000078529"/>
    </source>
</evidence>
<dbReference type="EMBL" id="LDPZ01000019">
    <property type="protein sequence ID" value="KTQ95903.1"/>
    <property type="molecule type" value="Genomic_DNA"/>
</dbReference>
<evidence type="ECO:0000313" key="2">
    <source>
        <dbReference type="EMBL" id="KTR06352.1"/>
    </source>
</evidence>
<organism evidence="1 3">
    <name type="scientific">Aureimonas ureilytica</name>
    <dbReference type="NCBI Taxonomy" id="401562"/>
    <lineage>
        <taxon>Bacteria</taxon>
        <taxon>Pseudomonadati</taxon>
        <taxon>Pseudomonadota</taxon>
        <taxon>Alphaproteobacteria</taxon>
        <taxon>Hyphomicrobiales</taxon>
        <taxon>Aurantimonadaceae</taxon>
        <taxon>Aureimonas</taxon>
    </lineage>
</organism>
<reference evidence="3 4" key="1">
    <citation type="journal article" date="2016" name="Front. Microbiol.">
        <title>Genomic Resource of Rice Seed Associated Bacteria.</title>
        <authorList>
            <person name="Midha S."/>
            <person name="Bansal K."/>
            <person name="Sharma S."/>
            <person name="Kumar N."/>
            <person name="Patil P.P."/>
            <person name="Chaudhry V."/>
            <person name="Patil P.B."/>
        </authorList>
    </citation>
    <scope>NUCLEOTIDE SEQUENCE [LARGE SCALE GENOMIC DNA]</scope>
    <source>
        <strain evidence="1 3">NS226</strain>
        <strain evidence="2 4">NS365</strain>
    </source>
</reference>
<dbReference type="AlphaFoldDB" id="A0A175RB96"/>
<accession>A0A175RB96</accession>
<dbReference type="Proteomes" id="UP000078272">
    <property type="component" value="Unassembled WGS sequence"/>
</dbReference>
<dbReference type="Proteomes" id="UP000078529">
    <property type="component" value="Unassembled WGS sequence"/>
</dbReference>
<dbReference type="PATRIC" id="fig|401562.3.peg.1307"/>